<organism evidence="1 2">
    <name type="scientific">Achromobacter phage Motura</name>
    <dbReference type="NCBI Taxonomy" id="2591403"/>
    <lineage>
        <taxon>Viruses</taxon>
        <taxon>Duplodnaviria</taxon>
        <taxon>Heunggongvirae</taxon>
        <taxon>Uroviricota</taxon>
        <taxon>Caudoviricetes</taxon>
        <taxon>Moturavirus</taxon>
        <taxon>Moturavirus motura</taxon>
    </lineage>
</organism>
<keyword evidence="2" id="KW-1185">Reference proteome</keyword>
<proteinExistence type="predicted"/>
<accession>A0A514CSV8</accession>
<dbReference type="Proteomes" id="UP000320799">
    <property type="component" value="Segment"/>
</dbReference>
<dbReference type="RefSeq" id="YP_009903749.1">
    <property type="nucleotide sequence ID" value="NC_049849.1"/>
</dbReference>
<dbReference type="KEGG" id="vg:56136025"/>
<evidence type="ECO:0000313" key="2">
    <source>
        <dbReference type="Proteomes" id="UP000320799"/>
    </source>
</evidence>
<dbReference type="GeneID" id="56136025"/>
<sequence>MNFANLPSMFTKLPASVNLDEGNPIVFVVNDLGRDIDSDVRVHSVGTKTMAALMEAIRAWEVNSEVLVIHQNQLKWILGNLPPDTWVYFGEPVDKPTLKTLNSTKRAAAEPSDHVVLMPTPPSETIYAHYSRISDALSERYTRALVICNQDMVDRAKLADLWTIDNSESEDDRVLYITIDQFKRDLLHVEATVFFDYYWADEWNRVCKIVNIAAKQWFQPKPAPAELLSSDIDVYKMSTAERQKLLLKLQDSMQPWTFYDVVTLADEADSEYKKPVKIEMLDTGTHYSVVGHHVDQQGSIVLHVA</sequence>
<name>A0A514CSV8_9CAUD</name>
<reference evidence="1 2" key="1">
    <citation type="submission" date="2019-06" db="EMBL/GenBank/DDBJ databases">
        <authorList>
            <person name="Kincaid V.D."/>
            <person name="Fuller A."/>
            <person name="Hodges K."/>
            <person name="Bansal M."/>
            <person name="Essig J."/>
            <person name="Johnson A."/>
        </authorList>
    </citation>
    <scope>NUCLEOTIDE SEQUENCE [LARGE SCALE GENOMIC DNA]</scope>
</reference>
<evidence type="ECO:0000313" key="1">
    <source>
        <dbReference type="EMBL" id="QDH83550.1"/>
    </source>
</evidence>
<dbReference type="EMBL" id="MN094788">
    <property type="protein sequence ID" value="QDH83550.1"/>
    <property type="molecule type" value="Genomic_DNA"/>
</dbReference>
<protein>
    <submittedName>
        <fullName evidence="1">Uncharacterized protein</fullName>
    </submittedName>
</protein>